<protein>
    <submittedName>
        <fullName evidence="3">Uncharacterized protein</fullName>
    </submittedName>
</protein>
<sequence length="203" mass="23791">MTRSIRRLPRTPTPYSRPRSNCRPSDQITPVPVRLPLQDPPAHVLDFIIQYQSYELPLHVTSRTPERAVKYFLVLRMFPLMRELLRCPADQLPHTVAVTGSGEFQFQCSKCDIQTVPTRLSPEQLQALKTNFQVWLNHRREESERTARAKWVEKTVREIEKTSAAHKRFMKKIQKEVEQVERECKELDKQIAKQNAKQVACDE</sequence>
<dbReference type="Proteomes" id="UP001498398">
    <property type="component" value="Unassembled WGS sequence"/>
</dbReference>
<keyword evidence="1" id="KW-0175">Coiled coil</keyword>
<feature type="region of interest" description="Disordered" evidence="2">
    <location>
        <begin position="1"/>
        <end position="28"/>
    </location>
</feature>
<gene>
    <name evidence="3" type="ORF">VKT23_016684</name>
</gene>
<evidence type="ECO:0000256" key="1">
    <source>
        <dbReference type="SAM" id="Coils"/>
    </source>
</evidence>
<proteinExistence type="predicted"/>
<comment type="caution">
    <text evidence="3">The sequence shown here is derived from an EMBL/GenBank/DDBJ whole genome shotgun (WGS) entry which is preliminary data.</text>
</comment>
<evidence type="ECO:0000313" key="3">
    <source>
        <dbReference type="EMBL" id="KAK7441203.1"/>
    </source>
</evidence>
<evidence type="ECO:0000313" key="4">
    <source>
        <dbReference type="Proteomes" id="UP001498398"/>
    </source>
</evidence>
<reference evidence="3 4" key="1">
    <citation type="submission" date="2024-01" db="EMBL/GenBank/DDBJ databases">
        <title>A draft genome for the cacao thread blight pathogen Marasmiellus scandens.</title>
        <authorList>
            <person name="Baruah I.K."/>
            <person name="Leung J."/>
            <person name="Bukari Y."/>
            <person name="Amoako-Attah I."/>
            <person name="Meinhardt L.W."/>
            <person name="Bailey B.A."/>
            <person name="Cohen S.P."/>
        </authorList>
    </citation>
    <scope>NUCLEOTIDE SEQUENCE [LARGE SCALE GENOMIC DNA]</scope>
    <source>
        <strain evidence="3 4">GH-19</strain>
    </source>
</reference>
<evidence type="ECO:0000256" key="2">
    <source>
        <dbReference type="SAM" id="MobiDB-lite"/>
    </source>
</evidence>
<name>A0ABR1IXB5_9AGAR</name>
<feature type="coiled-coil region" evidence="1">
    <location>
        <begin position="163"/>
        <end position="197"/>
    </location>
</feature>
<accession>A0ABR1IXB5</accession>
<keyword evidence="4" id="KW-1185">Reference proteome</keyword>
<organism evidence="3 4">
    <name type="scientific">Marasmiellus scandens</name>
    <dbReference type="NCBI Taxonomy" id="2682957"/>
    <lineage>
        <taxon>Eukaryota</taxon>
        <taxon>Fungi</taxon>
        <taxon>Dikarya</taxon>
        <taxon>Basidiomycota</taxon>
        <taxon>Agaricomycotina</taxon>
        <taxon>Agaricomycetes</taxon>
        <taxon>Agaricomycetidae</taxon>
        <taxon>Agaricales</taxon>
        <taxon>Marasmiineae</taxon>
        <taxon>Omphalotaceae</taxon>
        <taxon>Marasmiellus</taxon>
    </lineage>
</organism>
<dbReference type="EMBL" id="JBANRG010000064">
    <property type="protein sequence ID" value="KAK7441203.1"/>
    <property type="molecule type" value="Genomic_DNA"/>
</dbReference>